<organism evidence="1 2">
    <name type="scientific">Ridgeia piscesae</name>
    <name type="common">Tubeworm</name>
    <dbReference type="NCBI Taxonomy" id="27915"/>
    <lineage>
        <taxon>Eukaryota</taxon>
        <taxon>Metazoa</taxon>
        <taxon>Spiralia</taxon>
        <taxon>Lophotrochozoa</taxon>
        <taxon>Annelida</taxon>
        <taxon>Polychaeta</taxon>
        <taxon>Sedentaria</taxon>
        <taxon>Canalipalpata</taxon>
        <taxon>Sabellida</taxon>
        <taxon>Siboglinidae</taxon>
        <taxon>Ridgeia</taxon>
    </lineage>
</organism>
<dbReference type="EMBL" id="JAODUO010000219">
    <property type="protein sequence ID" value="KAK2185895.1"/>
    <property type="molecule type" value="Genomic_DNA"/>
</dbReference>
<dbReference type="Proteomes" id="UP001209878">
    <property type="component" value="Unassembled WGS sequence"/>
</dbReference>
<proteinExistence type="predicted"/>
<keyword evidence="2" id="KW-1185">Reference proteome</keyword>
<evidence type="ECO:0000313" key="2">
    <source>
        <dbReference type="Proteomes" id="UP001209878"/>
    </source>
</evidence>
<dbReference type="Pfam" id="PF13911">
    <property type="entry name" value="AhpC-TSA_2"/>
    <property type="match status" value="1"/>
</dbReference>
<evidence type="ECO:0000313" key="1">
    <source>
        <dbReference type="EMBL" id="KAK2185895.1"/>
    </source>
</evidence>
<dbReference type="InterPro" id="IPR032801">
    <property type="entry name" value="PXL2A/B/C"/>
</dbReference>
<accession>A0AAD9P0V2</accession>
<gene>
    <name evidence="1" type="ORF">NP493_219g03004</name>
</gene>
<name>A0AAD9P0V2_RIDPI</name>
<dbReference type="AlphaFoldDB" id="A0AAD9P0V2"/>
<reference evidence="1" key="1">
    <citation type="journal article" date="2023" name="Mol. Biol. Evol.">
        <title>Third-Generation Sequencing Reveals the Adaptive Role of the Epigenome in Three Deep-Sea Polychaetes.</title>
        <authorList>
            <person name="Perez M."/>
            <person name="Aroh O."/>
            <person name="Sun Y."/>
            <person name="Lan Y."/>
            <person name="Juniper S.K."/>
            <person name="Young C.R."/>
            <person name="Angers B."/>
            <person name="Qian P.Y."/>
        </authorList>
    </citation>
    <scope>NUCLEOTIDE SEQUENCE</scope>
    <source>
        <strain evidence="1">R07B-5</strain>
    </source>
</reference>
<protein>
    <submittedName>
        <fullName evidence="1">Uncharacterized protein</fullName>
    </submittedName>
</protein>
<sequence length="142" mass="15919">MCELGARVLVLSYGMRRGCVKWLEDQGCHLDMAIDKDRTIYHAMGLRRPLAKVWGIATITGYAENLATNNQLDLVHEAMADDPQQLGGDLIVDGDGRIVFLYASKTGSDRPDIATLLDVLRVRDTRPVWSMHFDLEQCICVK</sequence>
<dbReference type="Gene3D" id="3.40.30.10">
    <property type="entry name" value="Glutaredoxin"/>
    <property type="match status" value="1"/>
</dbReference>
<comment type="caution">
    <text evidence="1">The sequence shown here is derived from an EMBL/GenBank/DDBJ whole genome shotgun (WGS) entry which is preliminary data.</text>
</comment>